<dbReference type="GO" id="GO:2001070">
    <property type="term" value="F:starch binding"/>
    <property type="evidence" value="ECO:0007669"/>
    <property type="project" value="InterPro"/>
</dbReference>
<dbReference type="PANTHER" id="PTHR48098:SF6">
    <property type="entry name" value="FERRI-BACILLIBACTIN ESTERASE BESA"/>
    <property type="match status" value="1"/>
</dbReference>
<dbReference type="InterPro" id="IPR013783">
    <property type="entry name" value="Ig-like_fold"/>
</dbReference>
<evidence type="ECO:0000256" key="1">
    <source>
        <dbReference type="SAM" id="SignalP"/>
    </source>
</evidence>
<name>A0A238VHV0_9BACT</name>
<dbReference type="SUPFAM" id="SSF49452">
    <property type="entry name" value="Starch-binding domain-like"/>
    <property type="match status" value="1"/>
</dbReference>
<dbReference type="Pfam" id="PF00756">
    <property type="entry name" value="Esterase"/>
    <property type="match status" value="1"/>
</dbReference>
<dbReference type="Proteomes" id="UP000198310">
    <property type="component" value="Unassembled WGS sequence"/>
</dbReference>
<dbReference type="RefSeq" id="WP_089331642.1">
    <property type="nucleotide sequence ID" value="NZ_FZNS01000001.1"/>
</dbReference>
<dbReference type="InterPro" id="IPR029058">
    <property type="entry name" value="AB_hydrolase_fold"/>
</dbReference>
<gene>
    <name evidence="3" type="ORF">SAMN06269173_101681</name>
</gene>
<dbReference type="InterPro" id="IPR050583">
    <property type="entry name" value="Mycobacterial_A85_antigen"/>
</dbReference>
<dbReference type="InterPro" id="IPR002044">
    <property type="entry name" value="CBM20"/>
</dbReference>
<keyword evidence="4" id="KW-1185">Reference proteome</keyword>
<dbReference type="InterPro" id="IPR013784">
    <property type="entry name" value="Carb-bd-like_fold"/>
</dbReference>
<reference evidence="4" key="1">
    <citation type="submission" date="2017-06" db="EMBL/GenBank/DDBJ databases">
        <authorList>
            <person name="Varghese N."/>
            <person name="Submissions S."/>
        </authorList>
    </citation>
    <scope>NUCLEOTIDE SEQUENCE [LARGE SCALE GENOMIC DNA]</scope>
    <source>
        <strain evidence="4">DSM 28041</strain>
    </source>
</reference>
<dbReference type="SUPFAM" id="SSF53474">
    <property type="entry name" value="alpha/beta-Hydrolases"/>
    <property type="match status" value="1"/>
</dbReference>
<dbReference type="SMART" id="SM01065">
    <property type="entry name" value="CBM_2"/>
    <property type="match status" value="1"/>
</dbReference>
<feature type="signal peptide" evidence="1">
    <location>
        <begin position="1"/>
        <end position="19"/>
    </location>
</feature>
<organism evidence="3 4">
    <name type="scientific">Hymenobacter mucosus</name>
    <dbReference type="NCBI Taxonomy" id="1411120"/>
    <lineage>
        <taxon>Bacteria</taxon>
        <taxon>Pseudomonadati</taxon>
        <taxon>Bacteroidota</taxon>
        <taxon>Cytophagia</taxon>
        <taxon>Cytophagales</taxon>
        <taxon>Hymenobacteraceae</taxon>
        <taxon>Hymenobacter</taxon>
    </lineage>
</organism>
<dbReference type="AlphaFoldDB" id="A0A238VHV0"/>
<dbReference type="InterPro" id="IPR000801">
    <property type="entry name" value="Esterase-like"/>
</dbReference>
<dbReference type="EMBL" id="FZNS01000001">
    <property type="protein sequence ID" value="SNR33806.1"/>
    <property type="molecule type" value="Genomic_DNA"/>
</dbReference>
<dbReference type="PROSITE" id="PS51166">
    <property type="entry name" value="CBM20"/>
    <property type="match status" value="1"/>
</dbReference>
<keyword evidence="1" id="KW-0732">Signal</keyword>
<dbReference type="Gene3D" id="3.40.50.1820">
    <property type="entry name" value="alpha/beta hydrolase"/>
    <property type="match status" value="1"/>
</dbReference>
<evidence type="ECO:0000313" key="3">
    <source>
        <dbReference type="EMBL" id="SNR33806.1"/>
    </source>
</evidence>
<sequence>MTRCLLILILGFIAVRGGAQTTFRITTLPASTPAKSTLYMVGGFNKWNPADSAYALTLNQDGRYQITLPASVQGPIEFKFTRGTWGTVETDNQNNDLSNRQYVVTGTAAVVEVTVENWKDSGKGKVECQSTRQANVRVISTRFAMPQLNRTRRVWVYLPPDYETAPTKRYPVLYMHDGQNVFDACTSFSGEWEVDEALNKLQQQGLDARGSIVVAVDNGGAERLNELSPWRNPEYGGGQGAAYVDFMARTLKPYIDATYRTLSGREFTGMAGSSMGGLISTYAALRYPAVYSKVGVLSPAFWFAKDSLFNYLQQHPPQLDTRFYFVSGTTESETMVPLMQAVRDSLSRVGKLTGNDLHLTTATDGKHAEWFWQREFPAAYQWLYTSATADALAYSVYRGKTAGYLTVQLPATGARARLEVRSIQGQRVIRQRVHSGSQVDVRRLPKGSYVLRLASKQQTGEQGLLLE</sequence>
<protein>
    <submittedName>
        <fullName evidence="3">Por secretion system C-terminal sorting domain-containing protein</fullName>
    </submittedName>
</protein>
<feature type="chain" id="PRO_5012918278" evidence="1">
    <location>
        <begin position="20"/>
        <end position="467"/>
    </location>
</feature>
<evidence type="ECO:0000313" key="4">
    <source>
        <dbReference type="Proteomes" id="UP000198310"/>
    </source>
</evidence>
<dbReference type="PANTHER" id="PTHR48098">
    <property type="entry name" value="ENTEROCHELIN ESTERASE-RELATED"/>
    <property type="match status" value="1"/>
</dbReference>
<evidence type="ECO:0000259" key="2">
    <source>
        <dbReference type="PROSITE" id="PS51166"/>
    </source>
</evidence>
<accession>A0A238VHV0</accession>
<feature type="domain" description="CBM20" evidence="2">
    <location>
        <begin position="15"/>
        <end position="120"/>
    </location>
</feature>
<dbReference type="Gene3D" id="2.60.40.10">
    <property type="entry name" value="Immunoglobulins"/>
    <property type="match status" value="1"/>
</dbReference>
<proteinExistence type="predicted"/>